<name>A0ABD1SZH0_9LAMI</name>
<gene>
    <name evidence="1" type="ORF">Adt_21487</name>
</gene>
<evidence type="ECO:0000313" key="1">
    <source>
        <dbReference type="EMBL" id="KAL2505866.1"/>
    </source>
</evidence>
<dbReference type="AlphaFoldDB" id="A0ABD1SZH0"/>
<dbReference type="EMBL" id="JBFOLK010000006">
    <property type="protein sequence ID" value="KAL2505866.1"/>
    <property type="molecule type" value="Genomic_DNA"/>
</dbReference>
<organism evidence="1 2">
    <name type="scientific">Abeliophyllum distichum</name>
    <dbReference type="NCBI Taxonomy" id="126358"/>
    <lineage>
        <taxon>Eukaryota</taxon>
        <taxon>Viridiplantae</taxon>
        <taxon>Streptophyta</taxon>
        <taxon>Embryophyta</taxon>
        <taxon>Tracheophyta</taxon>
        <taxon>Spermatophyta</taxon>
        <taxon>Magnoliopsida</taxon>
        <taxon>eudicotyledons</taxon>
        <taxon>Gunneridae</taxon>
        <taxon>Pentapetalae</taxon>
        <taxon>asterids</taxon>
        <taxon>lamiids</taxon>
        <taxon>Lamiales</taxon>
        <taxon>Oleaceae</taxon>
        <taxon>Forsythieae</taxon>
        <taxon>Abeliophyllum</taxon>
    </lineage>
</organism>
<sequence>MRIFHIFVCHIINPTSHRTEFNESRPQFLDHLASGHKIYLGNHIFHFIVDLASKCASGQFSMFLCLISEICLYERVPLLSYEEPETLEPPINKRTLENPLASRAAENPTLVPAAETYRLLYQIFISYLSRVRF</sequence>
<dbReference type="Proteomes" id="UP001604336">
    <property type="component" value="Unassembled WGS sequence"/>
</dbReference>
<evidence type="ECO:0000313" key="2">
    <source>
        <dbReference type="Proteomes" id="UP001604336"/>
    </source>
</evidence>
<reference evidence="2" key="1">
    <citation type="submission" date="2024-07" db="EMBL/GenBank/DDBJ databases">
        <title>Two chromosome-level genome assemblies of Korean endemic species Abeliophyllum distichum and Forsythia ovata (Oleaceae).</title>
        <authorList>
            <person name="Jang H."/>
        </authorList>
    </citation>
    <scope>NUCLEOTIDE SEQUENCE [LARGE SCALE GENOMIC DNA]</scope>
</reference>
<comment type="caution">
    <text evidence="1">The sequence shown here is derived from an EMBL/GenBank/DDBJ whole genome shotgun (WGS) entry which is preliminary data.</text>
</comment>
<keyword evidence="2" id="KW-1185">Reference proteome</keyword>
<protein>
    <submittedName>
        <fullName evidence="1">Uncharacterized protein</fullName>
    </submittedName>
</protein>
<accession>A0ABD1SZH0</accession>
<proteinExistence type="predicted"/>